<dbReference type="EMBL" id="JAIZAY010000005">
    <property type="protein sequence ID" value="KAJ8042138.1"/>
    <property type="molecule type" value="Genomic_DNA"/>
</dbReference>
<dbReference type="PROSITE" id="PS51803">
    <property type="entry name" value="ZF_C2HC_RNF"/>
    <property type="match status" value="1"/>
</dbReference>
<evidence type="ECO:0000259" key="9">
    <source>
        <dbReference type="PROSITE" id="PS51803"/>
    </source>
</evidence>
<dbReference type="GO" id="GO:0061630">
    <property type="term" value="F:ubiquitin protein ligase activity"/>
    <property type="evidence" value="ECO:0007669"/>
    <property type="project" value="TreeGrafter"/>
</dbReference>
<name>A0A9Q1CAH1_HOLLE</name>
<evidence type="ECO:0000256" key="6">
    <source>
        <dbReference type="ARBA" id="ARBA00022833"/>
    </source>
</evidence>
<keyword evidence="5" id="KW-0833">Ubl conjugation pathway</keyword>
<comment type="caution">
    <text evidence="10">The sequence shown here is derived from an EMBL/GenBank/DDBJ whole genome shotgun (WGS) entry which is preliminary data.</text>
</comment>
<comment type="pathway">
    <text evidence="1">Protein modification; protein ubiquitination.</text>
</comment>
<dbReference type="Pfam" id="PF18574">
    <property type="entry name" value="zf_C2HC_14"/>
    <property type="match status" value="1"/>
</dbReference>
<dbReference type="InterPro" id="IPR051438">
    <property type="entry name" value="RNF_E3_ubiq-protein_ligase"/>
</dbReference>
<gene>
    <name evidence="10" type="ORF">HOLleu_13128</name>
</gene>
<evidence type="ECO:0000313" key="11">
    <source>
        <dbReference type="Proteomes" id="UP001152320"/>
    </source>
</evidence>
<dbReference type="GO" id="GO:0000209">
    <property type="term" value="P:protein polyubiquitination"/>
    <property type="evidence" value="ECO:0007669"/>
    <property type="project" value="TreeGrafter"/>
</dbReference>
<protein>
    <recommendedName>
        <fullName evidence="12">RING-type E3 ubiquitin transferase</fullName>
    </recommendedName>
</protein>
<evidence type="ECO:0008006" key="12">
    <source>
        <dbReference type="Google" id="ProtNLM"/>
    </source>
</evidence>
<dbReference type="InterPro" id="IPR008598">
    <property type="entry name" value="Di19_Zn-bd"/>
</dbReference>
<dbReference type="GO" id="GO:0006511">
    <property type="term" value="P:ubiquitin-dependent protein catabolic process"/>
    <property type="evidence" value="ECO:0007669"/>
    <property type="project" value="TreeGrafter"/>
</dbReference>
<dbReference type="InterPro" id="IPR034734">
    <property type="entry name" value="ZF_C2HC_RNF"/>
</dbReference>
<evidence type="ECO:0000259" key="8">
    <source>
        <dbReference type="PROSITE" id="PS50089"/>
    </source>
</evidence>
<evidence type="ECO:0000256" key="2">
    <source>
        <dbReference type="ARBA" id="ARBA00022679"/>
    </source>
</evidence>
<accession>A0A9Q1CAH1</accession>
<dbReference type="PANTHER" id="PTHR46016:SF1">
    <property type="entry name" value="RING-TYPE DOMAIN-CONTAINING PROTEIN"/>
    <property type="match status" value="1"/>
</dbReference>
<evidence type="ECO:0000256" key="4">
    <source>
        <dbReference type="ARBA" id="ARBA00022771"/>
    </source>
</evidence>
<keyword evidence="2" id="KW-0808">Transferase</keyword>
<dbReference type="Proteomes" id="UP001152320">
    <property type="component" value="Chromosome 5"/>
</dbReference>
<keyword evidence="3" id="KW-0479">Metal-binding</keyword>
<dbReference type="GO" id="GO:0008270">
    <property type="term" value="F:zinc ion binding"/>
    <property type="evidence" value="ECO:0007669"/>
    <property type="project" value="UniProtKB-KW"/>
</dbReference>
<dbReference type="SUPFAM" id="SSF57850">
    <property type="entry name" value="RING/U-box"/>
    <property type="match status" value="1"/>
</dbReference>
<dbReference type="SMART" id="SM00184">
    <property type="entry name" value="RING"/>
    <property type="match status" value="1"/>
</dbReference>
<proteinExistence type="predicted"/>
<keyword evidence="6" id="KW-0862">Zinc</keyword>
<dbReference type="PROSITE" id="PS50089">
    <property type="entry name" value="ZF_RING_2"/>
    <property type="match status" value="1"/>
</dbReference>
<organism evidence="10 11">
    <name type="scientific">Holothuria leucospilota</name>
    <name type="common">Black long sea cucumber</name>
    <name type="synonym">Mertensiothuria leucospilota</name>
    <dbReference type="NCBI Taxonomy" id="206669"/>
    <lineage>
        <taxon>Eukaryota</taxon>
        <taxon>Metazoa</taxon>
        <taxon>Echinodermata</taxon>
        <taxon>Eleutherozoa</taxon>
        <taxon>Echinozoa</taxon>
        <taxon>Holothuroidea</taxon>
        <taxon>Aspidochirotacea</taxon>
        <taxon>Aspidochirotida</taxon>
        <taxon>Holothuriidae</taxon>
        <taxon>Holothuria</taxon>
    </lineage>
</organism>
<feature type="domain" description="C2HC RNF-type" evidence="9">
    <location>
        <begin position="77"/>
        <end position="96"/>
    </location>
</feature>
<dbReference type="InterPro" id="IPR001841">
    <property type="entry name" value="Znf_RING"/>
</dbReference>
<dbReference type="OrthoDB" id="6270329at2759"/>
<evidence type="ECO:0000256" key="3">
    <source>
        <dbReference type="ARBA" id="ARBA00022723"/>
    </source>
</evidence>
<dbReference type="Pfam" id="PF13923">
    <property type="entry name" value="zf-C3HC4_2"/>
    <property type="match status" value="1"/>
</dbReference>
<dbReference type="PANTHER" id="PTHR46016">
    <property type="entry name" value="ZINC FINGER, RING/FYVE/PHD-TYPE"/>
    <property type="match status" value="1"/>
</dbReference>
<sequence length="213" mass="23838">MATSDSLEESFKCPICLDVYLKPTRVTCGHVFCEPCLQPYLPSASPKCPLCRTEFDPKKRAKAKDVDKKMSASKTVCPGCKKKLSFSKLRQHTASCSKVEKTAPPPVKFASSSKQPPGELVNRSTFQCPYCGLKNLDCADILRHCNAEHVGNKAPVVCPICASMPWGDSNYKSRDFLGHLNYRHKYEYATYVDFHEGEDEVLQKVLQASLEEH</sequence>
<feature type="domain" description="RING-type" evidence="8">
    <location>
        <begin position="13"/>
        <end position="52"/>
    </location>
</feature>
<evidence type="ECO:0000313" key="10">
    <source>
        <dbReference type="EMBL" id="KAJ8042138.1"/>
    </source>
</evidence>
<dbReference type="InterPro" id="IPR017907">
    <property type="entry name" value="Znf_RING_CS"/>
</dbReference>
<dbReference type="Pfam" id="PF05605">
    <property type="entry name" value="zf-Di19"/>
    <property type="match status" value="1"/>
</dbReference>
<evidence type="ECO:0000256" key="1">
    <source>
        <dbReference type="ARBA" id="ARBA00004906"/>
    </source>
</evidence>
<dbReference type="PROSITE" id="PS00518">
    <property type="entry name" value="ZF_RING_1"/>
    <property type="match status" value="1"/>
</dbReference>
<evidence type="ECO:0000256" key="7">
    <source>
        <dbReference type="PROSITE-ProRule" id="PRU00175"/>
    </source>
</evidence>
<evidence type="ECO:0000256" key="5">
    <source>
        <dbReference type="ARBA" id="ARBA00022786"/>
    </source>
</evidence>
<dbReference type="InterPro" id="IPR013083">
    <property type="entry name" value="Znf_RING/FYVE/PHD"/>
</dbReference>
<reference evidence="10" key="1">
    <citation type="submission" date="2021-10" db="EMBL/GenBank/DDBJ databases">
        <title>Tropical sea cucumber genome reveals ecological adaptation and Cuvierian tubules defense mechanism.</title>
        <authorList>
            <person name="Chen T."/>
        </authorList>
    </citation>
    <scope>NUCLEOTIDE SEQUENCE</scope>
    <source>
        <strain evidence="10">Nanhai2018</strain>
        <tissue evidence="10">Muscle</tissue>
    </source>
</reference>
<dbReference type="AlphaFoldDB" id="A0A9Q1CAH1"/>
<keyword evidence="11" id="KW-1185">Reference proteome</keyword>
<dbReference type="Gene3D" id="3.30.40.10">
    <property type="entry name" value="Zinc/RING finger domain, C3HC4 (zinc finger)"/>
    <property type="match status" value="1"/>
</dbReference>
<keyword evidence="4 7" id="KW-0863">Zinc-finger</keyword>